<evidence type="ECO:0000313" key="1">
    <source>
        <dbReference type="EMBL" id="QDU67996.1"/>
    </source>
</evidence>
<dbReference type="AlphaFoldDB" id="A0A518BM24"/>
<dbReference type="KEGG" id="pbap:Pla133_30870"/>
<dbReference type="EMBL" id="CP036287">
    <property type="protein sequence ID" value="QDU67996.1"/>
    <property type="molecule type" value="Genomic_DNA"/>
</dbReference>
<gene>
    <name evidence="1" type="ORF">Pla133_30870</name>
</gene>
<proteinExistence type="predicted"/>
<keyword evidence="2" id="KW-1185">Reference proteome</keyword>
<name>A0A518BM24_9BACT</name>
<sequence length="294" mass="32069">MPIKILSDFDGVWTDQAIEAESVRLYMVAEAARLAAMPANRALAHFAEFERCTRSRPREFGWAPDGRITAYVDEDPFCIANSIAAYLSQAEGEVESRFRGAILDGGYETVTAFADHCFLTATANYRTLHPPALVPETKAVIDALAARGDDVVVVSNSAPDKLIGWFRACGIDAGEADHHALRIRGSAGKFILGESDQSIEVGGRRIHVDRPKYRAIIAEETPDLIIGDVFSLDLALPHVMRSEDAPGAPRSLVLRRHDHTPDWIESTRAEGAIDVVVDGVGELPGLAEQLERGR</sequence>
<organism evidence="1 2">
    <name type="scientific">Engelhardtia mirabilis</name>
    <dbReference type="NCBI Taxonomy" id="2528011"/>
    <lineage>
        <taxon>Bacteria</taxon>
        <taxon>Pseudomonadati</taxon>
        <taxon>Planctomycetota</taxon>
        <taxon>Planctomycetia</taxon>
        <taxon>Planctomycetia incertae sedis</taxon>
        <taxon>Engelhardtia</taxon>
    </lineage>
</organism>
<dbReference type="SUPFAM" id="SSF56784">
    <property type="entry name" value="HAD-like"/>
    <property type="match status" value="1"/>
</dbReference>
<dbReference type="Proteomes" id="UP000316921">
    <property type="component" value="Chromosome"/>
</dbReference>
<protein>
    <recommendedName>
        <fullName evidence="3">Haloacid dehalogenase-like hydrolase</fullName>
    </recommendedName>
</protein>
<reference evidence="1 2" key="1">
    <citation type="submission" date="2019-02" db="EMBL/GenBank/DDBJ databases">
        <title>Deep-cultivation of Planctomycetes and their phenomic and genomic characterization uncovers novel biology.</title>
        <authorList>
            <person name="Wiegand S."/>
            <person name="Jogler M."/>
            <person name="Boedeker C."/>
            <person name="Pinto D."/>
            <person name="Vollmers J."/>
            <person name="Rivas-Marin E."/>
            <person name="Kohn T."/>
            <person name="Peeters S.H."/>
            <person name="Heuer A."/>
            <person name="Rast P."/>
            <person name="Oberbeckmann S."/>
            <person name="Bunk B."/>
            <person name="Jeske O."/>
            <person name="Meyerdierks A."/>
            <person name="Storesund J.E."/>
            <person name="Kallscheuer N."/>
            <person name="Luecker S."/>
            <person name="Lage O.M."/>
            <person name="Pohl T."/>
            <person name="Merkel B.J."/>
            <person name="Hornburger P."/>
            <person name="Mueller R.-W."/>
            <person name="Bruemmer F."/>
            <person name="Labrenz M."/>
            <person name="Spormann A.M."/>
            <person name="Op den Camp H."/>
            <person name="Overmann J."/>
            <person name="Amann R."/>
            <person name="Jetten M.S.M."/>
            <person name="Mascher T."/>
            <person name="Medema M.H."/>
            <person name="Devos D.P."/>
            <person name="Kaster A.-K."/>
            <person name="Ovreas L."/>
            <person name="Rohde M."/>
            <person name="Galperin M.Y."/>
            <person name="Jogler C."/>
        </authorList>
    </citation>
    <scope>NUCLEOTIDE SEQUENCE [LARGE SCALE GENOMIC DNA]</scope>
    <source>
        <strain evidence="1 2">Pla133</strain>
    </source>
</reference>
<accession>A0A518BM24</accession>
<evidence type="ECO:0000313" key="2">
    <source>
        <dbReference type="Proteomes" id="UP000316921"/>
    </source>
</evidence>
<evidence type="ECO:0008006" key="3">
    <source>
        <dbReference type="Google" id="ProtNLM"/>
    </source>
</evidence>
<dbReference type="InterPro" id="IPR036412">
    <property type="entry name" value="HAD-like_sf"/>
</dbReference>
<dbReference type="RefSeq" id="WP_145066636.1">
    <property type="nucleotide sequence ID" value="NZ_CP036287.1"/>
</dbReference>